<evidence type="ECO:0000256" key="8">
    <source>
        <dbReference type="ARBA" id="ARBA00022989"/>
    </source>
</evidence>
<keyword evidence="6 11" id="KW-0732">Signal</keyword>
<comment type="caution">
    <text evidence="12">The sequence shown here is derived from an EMBL/GenBank/DDBJ whole genome shotgun (WGS) entry which is preliminary data.</text>
</comment>
<evidence type="ECO:0000256" key="11">
    <source>
        <dbReference type="SAM" id="SignalP"/>
    </source>
</evidence>
<evidence type="ECO:0000256" key="1">
    <source>
        <dbReference type="ARBA" id="ARBA00004251"/>
    </source>
</evidence>
<keyword evidence="4" id="KW-1003">Cell membrane</keyword>
<dbReference type="GO" id="GO:0030139">
    <property type="term" value="C:endocytic vesicle"/>
    <property type="evidence" value="ECO:0007669"/>
    <property type="project" value="TreeGrafter"/>
</dbReference>
<organism evidence="12">
    <name type="scientific">Heliothis virescens</name>
    <name type="common">Tobacco budworm moth</name>
    <dbReference type="NCBI Taxonomy" id="7102"/>
    <lineage>
        <taxon>Eukaryota</taxon>
        <taxon>Metazoa</taxon>
        <taxon>Ecdysozoa</taxon>
        <taxon>Arthropoda</taxon>
        <taxon>Hexapoda</taxon>
        <taxon>Insecta</taxon>
        <taxon>Pterygota</taxon>
        <taxon>Neoptera</taxon>
        <taxon>Endopterygota</taxon>
        <taxon>Lepidoptera</taxon>
        <taxon>Glossata</taxon>
        <taxon>Ditrysia</taxon>
        <taxon>Noctuoidea</taxon>
        <taxon>Noctuidae</taxon>
        <taxon>Heliothinae</taxon>
        <taxon>Heliothis</taxon>
    </lineage>
</organism>
<evidence type="ECO:0000256" key="4">
    <source>
        <dbReference type="ARBA" id="ARBA00022475"/>
    </source>
</evidence>
<protein>
    <recommendedName>
        <fullName evidence="2">Protein amnionless</fullName>
    </recommendedName>
</protein>
<evidence type="ECO:0000256" key="3">
    <source>
        <dbReference type="ARBA" id="ARBA00022448"/>
    </source>
</evidence>
<dbReference type="STRING" id="7102.A0A2A4JM32"/>
<dbReference type="GO" id="GO:0006898">
    <property type="term" value="P:receptor-mediated endocytosis"/>
    <property type="evidence" value="ECO:0007669"/>
    <property type="project" value="TreeGrafter"/>
</dbReference>
<keyword evidence="5 10" id="KW-0812">Transmembrane</keyword>
<evidence type="ECO:0000256" key="9">
    <source>
        <dbReference type="ARBA" id="ARBA00023136"/>
    </source>
</evidence>
<evidence type="ECO:0000256" key="6">
    <source>
        <dbReference type="ARBA" id="ARBA00022729"/>
    </source>
</evidence>
<keyword evidence="7" id="KW-0653">Protein transport</keyword>
<feature type="chain" id="PRO_5013150377" description="Protein amnionless" evidence="11">
    <location>
        <begin position="21"/>
        <end position="434"/>
    </location>
</feature>
<dbReference type="GO" id="GO:0015031">
    <property type="term" value="P:protein transport"/>
    <property type="evidence" value="ECO:0007669"/>
    <property type="project" value="UniProtKB-KW"/>
</dbReference>
<dbReference type="PANTHER" id="PTHR14995:SF2">
    <property type="entry name" value="PROTEIN AMNIONLESS"/>
    <property type="match status" value="1"/>
</dbReference>
<accession>A0A2A4JM32</accession>
<dbReference type="InterPro" id="IPR026112">
    <property type="entry name" value="AMN"/>
</dbReference>
<name>A0A2A4JM32_HELVI</name>
<evidence type="ECO:0000313" key="12">
    <source>
        <dbReference type="EMBL" id="PCG72462.1"/>
    </source>
</evidence>
<dbReference type="PANTHER" id="PTHR14995">
    <property type="entry name" value="AMNIONLESS"/>
    <property type="match status" value="1"/>
</dbReference>
<proteinExistence type="predicted"/>
<keyword evidence="8 10" id="KW-1133">Transmembrane helix</keyword>
<keyword evidence="3" id="KW-0813">Transport</keyword>
<gene>
    <name evidence="12" type="ORF">B5V51_810</name>
</gene>
<dbReference type="AlphaFoldDB" id="A0A2A4JM32"/>
<evidence type="ECO:0000256" key="7">
    <source>
        <dbReference type="ARBA" id="ARBA00022927"/>
    </source>
</evidence>
<feature type="transmembrane region" description="Helical" evidence="10">
    <location>
        <begin position="346"/>
        <end position="365"/>
    </location>
</feature>
<evidence type="ECO:0000256" key="10">
    <source>
        <dbReference type="SAM" id="Phobius"/>
    </source>
</evidence>
<dbReference type="GO" id="GO:0016324">
    <property type="term" value="C:apical plasma membrane"/>
    <property type="evidence" value="ECO:0007669"/>
    <property type="project" value="TreeGrafter"/>
</dbReference>
<evidence type="ECO:0000256" key="5">
    <source>
        <dbReference type="ARBA" id="ARBA00022692"/>
    </source>
</evidence>
<comment type="subcellular location">
    <subcellularLocation>
        <location evidence="1">Cell membrane</location>
        <topology evidence="1">Single-pass type I membrane protein</topology>
    </subcellularLocation>
</comment>
<sequence>MSPIAALYCLTIFGTSLISATTVKWLPNSSFKLPENYKDGKLPCSKQTVVFPEVIAGSVKIAPGTEVHGFILPEDGELVLDGNISFGANPAETNCTEGNAYYIDKTHSSWNQADVWSSPKFNEATPDSDRIPCFNDDVEFPENSKFTLNLPKKPQFVKSVSIGALSFSTTRPFIFHVMAQSGSDTQQFVLNDYMSPGLLIGERSQCSQFGCACQQYSMEIDCSAKFCPKPACVHPIKPLGFCCEICGGYILFDADEGFEMEKFDKLVESTVKDYGKDRIVYHIGFSPEIPYRRIQLVVVEKGEYEGSSAEIINSISYKLHDQWVKGDKVAQISGSPLSQSGLGGKIFVSMFFAVILTLGALYVYYYQVPELRVPIVSRYMGGSILSRFQRRSDSVVSLTRRDSVISGRSNTAFRNPLYNSKRGRVLVAESAVEE</sequence>
<evidence type="ECO:0000256" key="2">
    <source>
        <dbReference type="ARBA" id="ARBA00021200"/>
    </source>
</evidence>
<dbReference type="Pfam" id="PF14828">
    <property type="entry name" value="Amnionless"/>
    <property type="match status" value="1"/>
</dbReference>
<dbReference type="EMBL" id="NWSH01001131">
    <property type="protein sequence ID" value="PCG72462.1"/>
    <property type="molecule type" value="Genomic_DNA"/>
</dbReference>
<keyword evidence="9 10" id="KW-0472">Membrane</keyword>
<feature type="signal peptide" evidence="11">
    <location>
        <begin position="1"/>
        <end position="20"/>
    </location>
</feature>
<reference evidence="12" key="1">
    <citation type="submission" date="2017-09" db="EMBL/GenBank/DDBJ databases">
        <title>Contemporary evolution of a Lepidopteran species, Heliothis virescens, in response to modern agricultural practices.</title>
        <authorList>
            <person name="Fritz M.L."/>
            <person name="Deyonke A.M."/>
            <person name="Papanicolaou A."/>
            <person name="Micinski S."/>
            <person name="Westbrook J."/>
            <person name="Gould F."/>
        </authorList>
    </citation>
    <scope>NUCLEOTIDE SEQUENCE [LARGE SCALE GENOMIC DNA]</scope>
    <source>
        <strain evidence="12">HvINT-</strain>
        <tissue evidence="12">Whole body</tissue>
    </source>
</reference>